<dbReference type="Pfam" id="PF20150">
    <property type="entry name" value="2EXR"/>
    <property type="match status" value="1"/>
</dbReference>
<dbReference type="InParanoid" id="A0A132B6C0"/>
<keyword evidence="3" id="KW-1185">Reference proteome</keyword>
<dbReference type="RefSeq" id="XP_018061904.1">
    <property type="nucleotide sequence ID" value="XM_018221716.1"/>
</dbReference>
<dbReference type="EMBL" id="KQ947439">
    <property type="protein sequence ID" value="KUJ07549.1"/>
    <property type="molecule type" value="Genomic_DNA"/>
</dbReference>
<dbReference type="KEGG" id="psco:LY89DRAFT_766179"/>
<gene>
    <name evidence="2" type="ORF">LY89DRAFT_766179</name>
</gene>
<accession>A0A132B6C0</accession>
<proteinExistence type="predicted"/>
<feature type="domain" description="2EXR" evidence="1">
    <location>
        <begin position="62"/>
        <end position="130"/>
    </location>
</feature>
<evidence type="ECO:0000259" key="1">
    <source>
        <dbReference type="Pfam" id="PF20150"/>
    </source>
</evidence>
<dbReference type="GeneID" id="28831442"/>
<dbReference type="AlphaFoldDB" id="A0A132B6C0"/>
<dbReference type="Proteomes" id="UP000070700">
    <property type="component" value="Unassembled WGS sequence"/>
</dbReference>
<dbReference type="OrthoDB" id="3561261at2759"/>
<reference evidence="2 3" key="1">
    <citation type="submission" date="2015-10" db="EMBL/GenBank/DDBJ databases">
        <title>Full genome of DAOMC 229536 Phialocephala scopiformis, a fungal endophyte of spruce producing the potent anti-insectan compound rugulosin.</title>
        <authorList>
            <consortium name="DOE Joint Genome Institute"/>
            <person name="Walker A.K."/>
            <person name="Frasz S.L."/>
            <person name="Seifert K.A."/>
            <person name="Miller J.D."/>
            <person name="Mondo S.J."/>
            <person name="Labutti K."/>
            <person name="Lipzen A."/>
            <person name="Dockter R."/>
            <person name="Kennedy M."/>
            <person name="Grigoriev I.V."/>
            <person name="Spatafora J.W."/>
        </authorList>
    </citation>
    <scope>NUCLEOTIDE SEQUENCE [LARGE SCALE GENOMIC DNA]</scope>
    <source>
        <strain evidence="2 3">CBS 120377</strain>
    </source>
</reference>
<evidence type="ECO:0000313" key="2">
    <source>
        <dbReference type="EMBL" id="KUJ07549.1"/>
    </source>
</evidence>
<organism evidence="2 3">
    <name type="scientific">Mollisia scopiformis</name>
    <name type="common">Conifer needle endophyte fungus</name>
    <name type="synonym">Phialocephala scopiformis</name>
    <dbReference type="NCBI Taxonomy" id="149040"/>
    <lineage>
        <taxon>Eukaryota</taxon>
        <taxon>Fungi</taxon>
        <taxon>Dikarya</taxon>
        <taxon>Ascomycota</taxon>
        <taxon>Pezizomycotina</taxon>
        <taxon>Leotiomycetes</taxon>
        <taxon>Helotiales</taxon>
        <taxon>Mollisiaceae</taxon>
        <taxon>Mollisia</taxon>
    </lineage>
</organism>
<sequence length="339" mass="38672">MASKAKKVLKRMRKALSKAWRKLSRQSETEESPYIGPVAAVAPNAQAGTNYRRRVQPKPPTFHQFSRFPAELQKMIWEMAVPEPGILFMQSMPWTFQHCTFQHLLPETFADALPRPTAMLRVCSESSKAYKNAFPFEIPFAVCRRLGCDCGADRPHLRTTSSGHGILRFGIHDQLFVRNLGVLRGSLLDRCSLIQPTWATGVRNLMVSIDELVDDKVDALLSQHMPRFPSLDRVEAVDQVILRYQGLRLNRAGCQALVERTTTLRICLLKKNAVPAWIRDIFPWESVDDFITRIQRDYAGVKIDPEVERKLPTITYRDPFPGVPETGHYGITYVYRAGF</sequence>
<name>A0A132B6C0_MOLSC</name>
<evidence type="ECO:0000313" key="3">
    <source>
        <dbReference type="Proteomes" id="UP000070700"/>
    </source>
</evidence>
<protein>
    <recommendedName>
        <fullName evidence="1">2EXR domain-containing protein</fullName>
    </recommendedName>
</protein>
<dbReference type="InterPro" id="IPR045518">
    <property type="entry name" value="2EXR"/>
</dbReference>